<dbReference type="Pfam" id="PF00106">
    <property type="entry name" value="adh_short"/>
    <property type="match status" value="1"/>
</dbReference>
<evidence type="ECO:0000313" key="6">
    <source>
        <dbReference type="EMBL" id="NYD86985.1"/>
    </source>
</evidence>
<dbReference type="SMART" id="SM00822">
    <property type="entry name" value="PKS_KR"/>
    <property type="match status" value="1"/>
</dbReference>
<accession>A0A7Y9FGV1</accession>
<dbReference type="InterPro" id="IPR057326">
    <property type="entry name" value="KR_dom"/>
</dbReference>
<sequence>MTARRTAVVTGASSGLGAGIARALAARDHDVVLVARRADRLEALADELRTAHGVAAHVVAVDLADPAGPARVAAAVADLGPDVLVNAAGFGTAENLVDEDPARIAEEVDVNVRALTVLTRLLLPSLLASPAGLLVNVSSTASFQPVPGLAVYAATKAYVTSLTEAVWAETRGSALTVVCLCPGPADTEFFQVAGTERFKVGQVVTVEQVVDVAMRAARGRGPLPTAVVGWRNRVTSVLTPRLPRRLVLTVTARLTGATERREAPVTVAAGTGEQAR</sequence>
<evidence type="ECO:0000259" key="4">
    <source>
        <dbReference type="SMART" id="SM00822"/>
    </source>
</evidence>
<dbReference type="PRINTS" id="PR00081">
    <property type="entry name" value="GDHRDH"/>
</dbReference>
<evidence type="ECO:0000313" key="8">
    <source>
        <dbReference type="Proteomes" id="UP000618382"/>
    </source>
</evidence>
<dbReference type="InterPro" id="IPR002347">
    <property type="entry name" value="SDR_fam"/>
</dbReference>
<keyword evidence="2" id="KW-0560">Oxidoreductase</keyword>
<evidence type="ECO:0000313" key="7">
    <source>
        <dbReference type="Proteomes" id="UP000577956"/>
    </source>
</evidence>
<feature type="domain" description="Ketoreductase" evidence="4">
    <location>
        <begin position="5"/>
        <end position="187"/>
    </location>
</feature>
<comment type="caution">
    <text evidence="6">The sequence shown here is derived from an EMBL/GenBank/DDBJ whole genome shotgun (WGS) entry which is preliminary data.</text>
</comment>
<evidence type="ECO:0000256" key="1">
    <source>
        <dbReference type="ARBA" id="ARBA00006484"/>
    </source>
</evidence>
<comment type="similarity">
    <text evidence="1 3">Belongs to the short-chain dehydrogenases/reductases (SDR) family.</text>
</comment>
<dbReference type="CDD" id="cd05233">
    <property type="entry name" value="SDR_c"/>
    <property type="match status" value="1"/>
</dbReference>
<dbReference type="PANTHER" id="PTHR43086:SF3">
    <property type="entry name" value="NADP-DEPENDENT 3-HYDROXY ACID DEHYDROGENASE YDFG"/>
    <property type="match status" value="1"/>
</dbReference>
<reference evidence="6 7" key="1">
    <citation type="submission" date="2020-07" db="EMBL/GenBank/DDBJ databases">
        <title>Sequencing the genomes of 1000 actinobacteria strains.</title>
        <authorList>
            <person name="Klenk H.-P."/>
        </authorList>
    </citation>
    <scope>NUCLEOTIDE SEQUENCE [LARGE SCALE GENOMIC DNA]</scope>
    <source>
        <strain evidence="6 7">DSM 24482</strain>
    </source>
</reference>
<dbReference type="PANTHER" id="PTHR43086">
    <property type="entry name" value="VERY-LONG-CHAIN 3-OXOOACYL-COA REDUCTASE"/>
    <property type="match status" value="1"/>
</dbReference>
<dbReference type="RefSeq" id="WP_239072829.1">
    <property type="nucleotide sequence ID" value="NZ_BAABFI010000008.1"/>
</dbReference>
<dbReference type="EMBL" id="BONN01000003">
    <property type="protein sequence ID" value="GIG32229.1"/>
    <property type="molecule type" value="Genomic_DNA"/>
</dbReference>
<proteinExistence type="inferred from homology"/>
<evidence type="ECO:0000256" key="3">
    <source>
        <dbReference type="RuleBase" id="RU000363"/>
    </source>
</evidence>
<dbReference type="AlphaFoldDB" id="A0A7Y9FGV1"/>
<dbReference type="PRINTS" id="PR00080">
    <property type="entry name" value="SDRFAMILY"/>
</dbReference>
<dbReference type="EMBL" id="JACCBK010000001">
    <property type="protein sequence ID" value="NYD86985.1"/>
    <property type="molecule type" value="Genomic_DNA"/>
</dbReference>
<dbReference type="InterPro" id="IPR036291">
    <property type="entry name" value="NAD(P)-bd_dom_sf"/>
</dbReference>
<protein>
    <recommendedName>
        <fullName evidence="4">Ketoreductase domain-containing protein</fullName>
    </recommendedName>
</protein>
<evidence type="ECO:0000313" key="5">
    <source>
        <dbReference type="EMBL" id="GIG32229.1"/>
    </source>
</evidence>
<dbReference type="Proteomes" id="UP000577956">
    <property type="component" value="Unassembled WGS sequence"/>
</dbReference>
<dbReference type="SUPFAM" id="SSF51735">
    <property type="entry name" value="NAD(P)-binding Rossmann-fold domains"/>
    <property type="match status" value="1"/>
</dbReference>
<organism evidence="6 7">
    <name type="scientific">Cellulomonas oligotrophica</name>
    <dbReference type="NCBI Taxonomy" id="931536"/>
    <lineage>
        <taxon>Bacteria</taxon>
        <taxon>Bacillati</taxon>
        <taxon>Actinomycetota</taxon>
        <taxon>Actinomycetes</taxon>
        <taxon>Micrococcales</taxon>
        <taxon>Cellulomonadaceae</taxon>
        <taxon>Cellulomonas</taxon>
    </lineage>
</organism>
<dbReference type="Gene3D" id="3.40.50.720">
    <property type="entry name" value="NAD(P)-binding Rossmann-like Domain"/>
    <property type="match status" value="1"/>
</dbReference>
<reference evidence="5 8" key="2">
    <citation type="submission" date="2021-01" db="EMBL/GenBank/DDBJ databases">
        <title>Whole genome shotgun sequence of Cellulomonas oligotrophica NBRC 109435.</title>
        <authorList>
            <person name="Komaki H."/>
            <person name="Tamura T."/>
        </authorList>
    </citation>
    <scope>NUCLEOTIDE SEQUENCE [LARGE SCALE GENOMIC DNA]</scope>
    <source>
        <strain evidence="5 8">NBRC 109435</strain>
    </source>
</reference>
<dbReference type="Proteomes" id="UP000618382">
    <property type="component" value="Unassembled WGS sequence"/>
</dbReference>
<dbReference type="PIRSF" id="PIRSF000126">
    <property type="entry name" value="11-beta-HSD1"/>
    <property type="match status" value="1"/>
</dbReference>
<dbReference type="GO" id="GO:0016491">
    <property type="term" value="F:oxidoreductase activity"/>
    <property type="evidence" value="ECO:0007669"/>
    <property type="project" value="UniProtKB-KW"/>
</dbReference>
<evidence type="ECO:0000256" key="2">
    <source>
        <dbReference type="ARBA" id="ARBA00023002"/>
    </source>
</evidence>
<name>A0A7Y9FGV1_9CELL</name>
<keyword evidence="8" id="KW-1185">Reference proteome</keyword>
<gene>
    <name evidence="6" type="ORF">BKA21_002534</name>
    <name evidence="5" type="ORF">Col01nite_13880</name>
</gene>